<dbReference type="Gene3D" id="3.40.50.720">
    <property type="entry name" value="NAD(P)-binding Rossmann-like Domain"/>
    <property type="match status" value="1"/>
</dbReference>
<dbReference type="GO" id="GO:0000166">
    <property type="term" value="F:nucleotide binding"/>
    <property type="evidence" value="ECO:0007669"/>
    <property type="project" value="InterPro"/>
</dbReference>
<evidence type="ECO:0000313" key="4">
    <source>
        <dbReference type="EMBL" id="KIJ64897.1"/>
    </source>
</evidence>
<evidence type="ECO:0000259" key="3">
    <source>
        <dbReference type="Pfam" id="PF22725"/>
    </source>
</evidence>
<evidence type="ECO:0000259" key="2">
    <source>
        <dbReference type="Pfam" id="PF01408"/>
    </source>
</evidence>
<evidence type="ECO:0000313" key="5">
    <source>
        <dbReference type="Proteomes" id="UP000053820"/>
    </source>
</evidence>
<evidence type="ECO:0008006" key="6">
    <source>
        <dbReference type="Google" id="ProtNLM"/>
    </source>
</evidence>
<dbReference type="Pfam" id="PF01408">
    <property type="entry name" value="GFO_IDH_MocA"/>
    <property type="match status" value="1"/>
</dbReference>
<dbReference type="SUPFAM" id="SSF51735">
    <property type="entry name" value="NAD(P)-binding Rossmann-fold domains"/>
    <property type="match status" value="1"/>
</dbReference>
<keyword evidence="5" id="KW-1185">Reference proteome</keyword>
<protein>
    <recommendedName>
        <fullName evidence="6">Gfo/Idh/MocA-like oxidoreductase N-terminal domain-containing protein</fullName>
    </recommendedName>
</protein>
<dbReference type="PANTHER" id="PTHR42840">
    <property type="entry name" value="NAD(P)-BINDING ROSSMANN-FOLD SUPERFAMILY PROTEIN-RELATED"/>
    <property type="match status" value="1"/>
</dbReference>
<dbReference type="Proteomes" id="UP000053820">
    <property type="component" value="Unassembled WGS sequence"/>
</dbReference>
<comment type="similarity">
    <text evidence="1">Belongs to the Gfo/Idh/MocA family.</text>
</comment>
<proteinExistence type="inferred from homology"/>
<dbReference type="Pfam" id="PF22725">
    <property type="entry name" value="GFO_IDH_MocA_C3"/>
    <property type="match status" value="1"/>
</dbReference>
<dbReference type="PANTHER" id="PTHR42840:SF5">
    <property type="entry name" value="NAD(P)-BINDING ROSSMANN-FOLD SUPERFAMILY PROTEIN"/>
    <property type="match status" value="1"/>
</dbReference>
<dbReference type="SUPFAM" id="SSF55347">
    <property type="entry name" value="Glyceraldehyde-3-phosphate dehydrogenase-like, C-terminal domain"/>
    <property type="match status" value="1"/>
</dbReference>
<organism evidence="4 5">
    <name type="scientific">Hydnomerulius pinastri MD-312</name>
    <dbReference type="NCBI Taxonomy" id="994086"/>
    <lineage>
        <taxon>Eukaryota</taxon>
        <taxon>Fungi</taxon>
        <taxon>Dikarya</taxon>
        <taxon>Basidiomycota</taxon>
        <taxon>Agaricomycotina</taxon>
        <taxon>Agaricomycetes</taxon>
        <taxon>Agaricomycetidae</taxon>
        <taxon>Boletales</taxon>
        <taxon>Boletales incertae sedis</taxon>
        <taxon>Leucogyrophana</taxon>
    </lineage>
</organism>
<dbReference type="InterPro" id="IPR036291">
    <property type="entry name" value="NAD(P)-bd_dom_sf"/>
</dbReference>
<evidence type="ECO:0000256" key="1">
    <source>
        <dbReference type="ARBA" id="ARBA00010928"/>
    </source>
</evidence>
<dbReference type="HOGENOM" id="CLU_023194_3_1_1"/>
<dbReference type="GO" id="GO:0006740">
    <property type="term" value="P:NADPH regeneration"/>
    <property type="evidence" value="ECO:0007669"/>
    <property type="project" value="TreeGrafter"/>
</dbReference>
<dbReference type="OrthoDB" id="64915at2759"/>
<dbReference type="AlphaFoldDB" id="A0A0C9WG67"/>
<dbReference type="GO" id="GO:0005737">
    <property type="term" value="C:cytoplasm"/>
    <property type="evidence" value="ECO:0007669"/>
    <property type="project" value="TreeGrafter"/>
</dbReference>
<gene>
    <name evidence="4" type="ORF">HYDPIDRAFT_181650</name>
</gene>
<dbReference type="EMBL" id="KN839845">
    <property type="protein sequence ID" value="KIJ64897.1"/>
    <property type="molecule type" value="Genomic_DNA"/>
</dbReference>
<sequence length="372" mass="39981">MAEGIAFLGAGLYAKETHVPALANIGSKALPLKAVYSRSETSVGELAEIASKQLGLTPDIYHDGDQSANLDALLSREDIIAVNIVLPIGQQPEYIVKAFEAGKHVFSAKPIGPTVAESVRLIKLYDAEYKPKGLVWRIAENFETEPGYLKAGELIREGRIGKVAFFNLRAVNYLDQESKWYKTPWRTIPDYQGGFLLDGGVHSTAALRVMLPSPITHLSSFASLNKDYLLPHDTIHTIAKAADGSHGIFEMTFAAPTTSLSQGNRILITGTSGWLSVENSRAVNAATGKEGPVLRVSVHARDEKGNVKEEVLNVPVWGVEAEWEGFLSAIAGLGDDGLSSPEGALEDVAFIEAALTSDGEILNLQNLISSSS</sequence>
<dbReference type="InterPro" id="IPR055170">
    <property type="entry name" value="GFO_IDH_MocA-like_dom"/>
</dbReference>
<reference evidence="4 5" key="1">
    <citation type="submission" date="2014-04" db="EMBL/GenBank/DDBJ databases">
        <title>Evolutionary Origins and Diversification of the Mycorrhizal Mutualists.</title>
        <authorList>
            <consortium name="DOE Joint Genome Institute"/>
            <consortium name="Mycorrhizal Genomics Consortium"/>
            <person name="Kohler A."/>
            <person name="Kuo A."/>
            <person name="Nagy L.G."/>
            <person name="Floudas D."/>
            <person name="Copeland A."/>
            <person name="Barry K.W."/>
            <person name="Cichocki N."/>
            <person name="Veneault-Fourrey C."/>
            <person name="LaButti K."/>
            <person name="Lindquist E.A."/>
            <person name="Lipzen A."/>
            <person name="Lundell T."/>
            <person name="Morin E."/>
            <person name="Murat C."/>
            <person name="Riley R."/>
            <person name="Ohm R."/>
            <person name="Sun H."/>
            <person name="Tunlid A."/>
            <person name="Henrissat B."/>
            <person name="Grigoriev I.V."/>
            <person name="Hibbett D.S."/>
            <person name="Martin F."/>
        </authorList>
    </citation>
    <scope>NUCLEOTIDE SEQUENCE [LARGE SCALE GENOMIC DNA]</scope>
    <source>
        <strain evidence="4 5">MD-312</strain>
    </source>
</reference>
<name>A0A0C9WG67_9AGAM</name>
<dbReference type="GO" id="GO:0016491">
    <property type="term" value="F:oxidoreductase activity"/>
    <property type="evidence" value="ECO:0007669"/>
    <property type="project" value="TreeGrafter"/>
</dbReference>
<feature type="domain" description="GFO/IDH/MocA-like oxidoreductase" evidence="3">
    <location>
        <begin position="148"/>
        <end position="275"/>
    </location>
</feature>
<dbReference type="Gene3D" id="3.30.360.10">
    <property type="entry name" value="Dihydrodipicolinate Reductase, domain 2"/>
    <property type="match status" value="1"/>
</dbReference>
<dbReference type="InterPro" id="IPR000683">
    <property type="entry name" value="Gfo/Idh/MocA-like_OxRdtase_N"/>
</dbReference>
<accession>A0A0C9WG67</accession>
<feature type="domain" description="Gfo/Idh/MocA-like oxidoreductase N-terminal" evidence="2">
    <location>
        <begin position="5"/>
        <end position="126"/>
    </location>
</feature>